<sequence>MYQGLQAAAVALVEALDDAVSSPRDATDLLFAGGLAGLLTTEQSKTVQRAQRIWRLTHEVLDEALSHSPGLVEHLEVQMSTRRGLVDAKVRKSFLYVIELARTRTQKA</sequence>
<evidence type="ECO:0000313" key="1">
    <source>
        <dbReference type="EMBL" id="KAL1530441.1"/>
    </source>
</evidence>
<name>A0AB34KBS4_PRYPA</name>
<comment type="caution">
    <text evidence="1">The sequence shown here is derived from an EMBL/GenBank/DDBJ whole genome shotgun (WGS) entry which is preliminary data.</text>
</comment>
<keyword evidence="2" id="KW-1185">Reference proteome</keyword>
<dbReference type="Proteomes" id="UP001515480">
    <property type="component" value="Unassembled WGS sequence"/>
</dbReference>
<accession>A0AB34KBS4</accession>
<dbReference type="AlphaFoldDB" id="A0AB34KBS4"/>
<dbReference type="EMBL" id="JBGBPQ010000001">
    <property type="protein sequence ID" value="KAL1530441.1"/>
    <property type="molecule type" value="Genomic_DNA"/>
</dbReference>
<gene>
    <name evidence="1" type="ORF">AB1Y20_001346</name>
</gene>
<reference evidence="1 2" key="1">
    <citation type="journal article" date="2024" name="Science">
        <title>Giant polyketide synthase enzymes in the biosynthesis of giant marine polyether toxins.</title>
        <authorList>
            <person name="Fallon T.R."/>
            <person name="Shende V.V."/>
            <person name="Wierzbicki I.H."/>
            <person name="Pendleton A.L."/>
            <person name="Watervoot N.F."/>
            <person name="Auber R.P."/>
            <person name="Gonzalez D.J."/>
            <person name="Wisecaver J.H."/>
            <person name="Moore B.S."/>
        </authorList>
    </citation>
    <scope>NUCLEOTIDE SEQUENCE [LARGE SCALE GENOMIC DNA]</scope>
    <source>
        <strain evidence="1 2">12B1</strain>
    </source>
</reference>
<proteinExistence type="predicted"/>
<organism evidence="1 2">
    <name type="scientific">Prymnesium parvum</name>
    <name type="common">Toxic golden alga</name>
    <dbReference type="NCBI Taxonomy" id="97485"/>
    <lineage>
        <taxon>Eukaryota</taxon>
        <taxon>Haptista</taxon>
        <taxon>Haptophyta</taxon>
        <taxon>Prymnesiophyceae</taxon>
        <taxon>Prymnesiales</taxon>
        <taxon>Prymnesiaceae</taxon>
        <taxon>Prymnesium</taxon>
    </lineage>
</organism>
<protein>
    <submittedName>
        <fullName evidence="1">Uncharacterized protein</fullName>
    </submittedName>
</protein>
<evidence type="ECO:0000313" key="2">
    <source>
        <dbReference type="Proteomes" id="UP001515480"/>
    </source>
</evidence>